<dbReference type="VEuPathDB" id="AmoebaDB:DICPUDRAFT_99444"/>
<dbReference type="Proteomes" id="UP000001064">
    <property type="component" value="Unassembled WGS sequence"/>
</dbReference>
<evidence type="ECO:0000256" key="2">
    <source>
        <dbReference type="SAM" id="SignalP"/>
    </source>
</evidence>
<feature type="region of interest" description="Disordered" evidence="1">
    <location>
        <begin position="157"/>
        <end position="202"/>
    </location>
</feature>
<feature type="chain" id="PRO_5003263981" evidence="2">
    <location>
        <begin position="21"/>
        <end position="202"/>
    </location>
</feature>
<keyword evidence="2" id="KW-0732">Signal</keyword>
<proteinExistence type="predicted"/>
<dbReference type="GeneID" id="10508752"/>
<accession>F0ZZ86</accession>
<reference evidence="4" key="1">
    <citation type="journal article" date="2011" name="Genome Biol.">
        <title>Comparative genomics of the social amoebae Dictyostelium discoideum and Dictyostelium purpureum.</title>
        <authorList>
            <consortium name="US DOE Joint Genome Institute (JGI-PGF)"/>
            <person name="Sucgang R."/>
            <person name="Kuo A."/>
            <person name="Tian X."/>
            <person name="Salerno W."/>
            <person name="Parikh A."/>
            <person name="Feasley C.L."/>
            <person name="Dalin E."/>
            <person name="Tu H."/>
            <person name="Huang E."/>
            <person name="Barry K."/>
            <person name="Lindquist E."/>
            <person name="Shapiro H."/>
            <person name="Bruce D."/>
            <person name="Schmutz J."/>
            <person name="Salamov A."/>
            <person name="Fey P."/>
            <person name="Gaudet P."/>
            <person name="Anjard C."/>
            <person name="Babu M.M."/>
            <person name="Basu S."/>
            <person name="Bushmanova Y."/>
            <person name="van der Wel H."/>
            <person name="Katoh-Kurasawa M."/>
            <person name="Dinh C."/>
            <person name="Coutinho P.M."/>
            <person name="Saito T."/>
            <person name="Elias M."/>
            <person name="Schaap P."/>
            <person name="Kay R.R."/>
            <person name="Henrissat B."/>
            <person name="Eichinger L."/>
            <person name="Rivero F."/>
            <person name="Putnam N.H."/>
            <person name="West C.M."/>
            <person name="Loomis W.F."/>
            <person name="Chisholm R.L."/>
            <person name="Shaulsky G."/>
            <person name="Strassmann J.E."/>
            <person name="Queller D.C."/>
            <person name="Kuspa A."/>
            <person name="Grigoriev I.V."/>
        </authorList>
    </citation>
    <scope>NUCLEOTIDE SEQUENCE [LARGE SCALE GENOMIC DNA]</scope>
    <source>
        <strain evidence="4">QSDP1</strain>
    </source>
</reference>
<gene>
    <name evidence="3" type="ORF">DICPUDRAFT_99444</name>
</gene>
<feature type="signal peptide" evidence="2">
    <location>
        <begin position="1"/>
        <end position="20"/>
    </location>
</feature>
<dbReference type="AlphaFoldDB" id="F0ZZ86"/>
<evidence type="ECO:0000313" key="3">
    <source>
        <dbReference type="EMBL" id="EGC30741.1"/>
    </source>
</evidence>
<sequence length="202" mass="21348">MRVLYTLALICSLVLSSVYCEEENLGHGNNWNHGGNNWNHGGKHGGNHGGNHVGQTSGNMDLNDHWGICSMTSCPIGFYCKNVHPLYSNCYPKADICLKNHVACPRGYECYQGQCASPLKQAQICSREGRCPTGHVCVIKMGKFVCVRQTTVTGSATTTATSGTTAPGSTTATSTTTTPSTTTATSTTTTPSTTTATSTTDN</sequence>
<dbReference type="EMBL" id="GL871304">
    <property type="protein sequence ID" value="EGC30741.1"/>
    <property type="molecule type" value="Genomic_DNA"/>
</dbReference>
<organism evidence="3 4">
    <name type="scientific">Dictyostelium purpureum</name>
    <name type="common">Slime mold</name>
    <dbReference type="NCBI Taxonomy" id="5786"/>
    <lineage>
        <taxon>Eukaryota</taxon>
        <taxon>Amoebozoa</taxon>
        <taxon>Evosea</taxon>
        <taxon>Eumycetozoa</taxon>
        <taxon>Dictyostelia</taxon>
        <taxon>Dictyosteliales</taxon>
        <taxon>Dictyosteliaceae</taxon>
        <taxon>Dictyostelium</taxon>
    </lineage>
</organism>
<dbReference type="InParanoid" id="F0ZZ86"/>
<evidence type="ECO:0000256" key="1">
    <source>
        <dbReference type="SAM" id="MobiDB-lite"/>
    </source>
</evidence>
<dbReference type="RefSeq" id="XP_003292725.1">
    <property type="nucleotide sequence ID" value="XM_003292677.1"/>
</dbReference>
<protein>
    <submittedName>
        <fullName evidence="3">Uncharacterized protein</fullName>
    </submittedName>
</protein>
<dbReference type="KEGG" id="dpp:DICPUDRAFT_99444"/>
<name>F0ZZ86_DICPU</name>
<keyword evidence="4" id="KW-1185">Reference proteome</keyword>
<evidence type="ECO:0000313" key="4">
    <source>
        <dbReference type="Proteomes" id="UP000001064"/>
    </source>
</evidence>